<dbReference type="EMBL" id="MLJW01000009">
    <property type="protein sequence ID" value="OIR15335.1"/>
    <property type="molecule type" value="Genomic_DNA"/>
</dbReference>
<accession>A0A1J5T3F3</accession>
<reference evidence="1" key="1">
    <citation type="submission" date="2016-10" db="EMBL/GenBank/DDBJ databases">
        <title>Sequence of Gallionella enrichment culture.</title>
        <authorList>
            <person name="Poehlein A."/>
            <person name="Muehling M."/>
            <person name="Daniel R."/>
        </authorList>
    </citation>
    <scope>NUCLEOTIDE SEQUENCE</scope>
</reference>
<name>A0A1J5T3F3_9ZZZZ</name>
<gene>
    <name evidence="1" type="ORF">GALL_36570</name>
</gene>
<evidence type="ECO:0000313" key="1">
    <source>
        <dbReference type="EMBL" id="OIR15335.1"/>
    </source>
</evidence>
<proteinExistence type="predicted"/>
<evidence type="ECO:0008006" key="2">
    <source>
        <dbReference type="Google" id="ProtNLM"/>
    </source>
</evidence>
<organism evidence="1">
    <name type="scientific">mine drainage metagenome</name>
    <dbReference type="NCBI Taxonomy" id="410659"/>
    <lineage>
        <taxon>unclassified sequences</taxon>
        <taxon>metagenomes</taxon>
        <taxon>ecological metagenomes</taxon>
    </lineage>
</organism>
<comment type="caution">
    <text evidence="1">The sequence shown here is derived from an EMBL/GenBank/DDBJ whole genome shotgun (WGS) entry which is preliminary data.</text>
</comment>
<sequence length="140" mass="15334">MPINSTPSDATILITDEKGMDVFKGSTPTSVTLQKSDGTYWGKKSYIVRISKDGFETQSIQVTASANGWYIGGNIVFGGILGWFIVDPWNGNMYNLSPEIINTSMLARTAHNNKSTDGSISIMLIQDVPAELRGKMQRIN</sequence>
<protein>
    <recommendedName>
        <fullName evidence="2">PEGA domain protein</fullName>
    </recommendedName>
</protein>
<dbReference type="AlphaFoldDB" id="A0A1J5T3F3"/>